<keyword evidence="7" id="KW-0408">Iron</keyword>
<feature type="region of interest" description="Disordered" evidence="10">
    <location>
        <begin position="265"/>
        <end position="302"/>
    </location>
</feature>
<reference evidence="11 12" key="1">
    <citation type="journal article" date="2021" name="Sci. Rep.">
        <title>Genome sequencing of the multicellular alga Astrephomene provides insights into convergent evolution of germ-soma differentiation.</title>
        <authorList>
            <person name="Yamashita S."/>
            <person name="Yamamoto K."/>
            <person name="Matsuzaki R."/>
            <person name="Suzuki S."/>
            <person name="Yamaguchi H."/>
            <person name="Hirooka S."/>
            <person name="Minakuchi Y."/>
            <person name="Miyagishima S."/>
            <person name="Kawachi M."/>
            <person name="Toyoda A."/>
            <person name="Nozaki H."/>
        </authorList>
    </citation>
    <scope>NUCLEOTIDE SEQUENCE [LARGE SCALE GENOMIC DNA]</scope>
    <source>
        <strain evidence="11 12">NIES-4017</strain>
    </source>
</reference>
<keyword evidence="2" id="KW-0575">Peroxidase</keyword>
<proteinExistence type="predicted"/>
<evidence type="ECO:0000256" key="3">
    <source>
        <dbReference type="ARBA" id="ARBA00022617"/>
    </source>
</evidence>
<protein>
    <recommendedName>
        <fullName evidence="13">Globin</fullName>
    </recommendedName>
</protein>
<dbReference type="CDD" id="cd00454">
    <property type="entry name" value="TrHb1_N"/>
    <property type="match status" value="1"/>
</dbReference>
<dbReference type="GO" id="GO:0020037">
    <property type="term" value="F:heme binding"/>
    <property type="evidence" value="ECO:0007669"/>
    <property type="project" value="InterPro"/>
</dbReference>
<dbReference type="GO" id="GO:0034599">
    <property type="term" value="P:cellular response to oxidative stress"/>
    <property type="evidence" value="ECO:0007669"/>
    <property type="project" value="TreeGrafter"/>
</dbReference>
<dbReference type="Proteomes" id="UP001054857">
    <property type="component" value="Unassembled WGS sequence"/>
</dbReference>
<keyword evidence="6" id="KW-0560">Oxidoreductase</keyword>
<sequence>MGNTCTHATDAIAHLVTEEEIHEAVKSIEEWQKAQAVAIKNGAQGPGTAGPLLQRVGGPDVVRKVVELFYKKLYGDPRLVPFLHDQDVMHLRAKQSAFISWLFGPPNVPYNGRSVRIAHLRIIKQRNFSPDDYDLGMKYFEDSMSELGAPESIIGEVMRRLKPFKDAFFTPSSKDPEEEARWAAEDRAREIAAQEAREKEAREKEEERQLREQEKLLEELEEEEDDDSVSSVSETDAPQEVPVAEGVVVQQQPVEGVRMSGAGIAATGGASGSRPASRLGPQCPFSGARLGTPTRPASSGSAAVNYPSGTAVPAVASISGPMTSAVTGGSRALQVSSSMAEFEAELEKIERTCSPPSGATSAVQVAIDVDAEMNGGGRNSNSQQQRREPTAVY</sequence>
<dbReference type="InterPro" id="IPR012292">
    <property type="entry name" value="Globin/Proto"/>
</dbReference>
<comment type="caution">
    <text evidence="11">The sequence shown here is derived from an EMBL/GenBank/DDBJ whole genome shotgun (WGS) entry which is preliminary data.</text>
</comment>
<dbReference type="Gene3D" id="1.10.490.10">
    <property type="entry name" value="Globins"/>
    <property type="match status" value="1"/>
</dbReference>
<dbReference type="GO" id="GO:0046872">
    <property type="term" value="F:metal ion binding"/>
    <property type="evidence" value="ECO:0007669"/>
    <property type="project" value="UniProtKB-KW"/>
</dbReference>
<keyword evidence="1" id="KW-0813">Transport</keyword>
<dbReference type="GO" id="GO:0045454">
    <property type="term" value="P:cell redox homeostasis"/>
    <property type="evidence" value="ECO:0007669"/>
    <property type="project" value="TreeGrafter"/>
</dbReference>
<dbReference type="PANTHER" id="PTHR42801:SF5">
    <property type="entry name" value="GROUP 1 TRUNCATED HEMOGLOBIN GLBN"/>
    <property type="match status" value="1"/>
</dbReference>
<evidence type="ECO:0000256" key="6">
    <source>
        <dbReference type="ARBA" id="ARBA00023002"/>
    </source>
</evidence>
<dbReference type="InterPro" id="IPR050924">
    <property type="entry name" value="Peroxiredoxin_BCP/PrxQ"/>
</dbReference>
<keyword evidence="3" id="KW-0349">Heme</keyword>
<keyword evidence="9" id="KW-0676">Redox-active center</keyword>
<dbReference type="InterPro" id="IPR001486">
    <property type="entry name" value="Hemoglobin_trunc"/>
</dbReference>
<evidence type="ECO:0000256" key="4">
    <source>
        <dbReference type="ARBA" id="ARBA00022723"/>
    </source>
</evidence>
<evidence type="ECO:0000256" key="8">
    <source>
        <dbReference type="ARBA" id="ARBA00023157"/>
    </source>
</evidence>
<dbReference type="AlphaFoldDB" id="A0AAD3DRM9"/>
<evidence type="ECO:0000256" key="7">
    <source>
        <dbReference type="ARBA" id="ARBA00023004"/>
    </source>
</evidence>
<dbReference type="EMBL" id="BMAR01000011">
    <property type="protein sequence ID" value="GFR45924.1"/>
    <property type="molecule type" value="Genomic_DNA"/>
</dbReference>
<evidence type="ECO:0000313" key="11">
    <source>
        <dbReference type="EMBL" id="GFR45924.1"/>
    </source>
</evidence>
<keyword evidence="5" id="KW-0049">Antioxidant</keyword>
<organism evidence="11 12">
    <name type="scientific">Astrephomene gubernaculifera</name>
    <dbReference type="NCBI Taxonomy" id="47775"/>
    <lineage>
        <taxon>Eukaryota</taxon>
        <taxon>Viridiplantae</taxon>
        <taxon>Chlorophyta</taxon>
        <taxon>core chlorophytes</taxon>
        <taxon>Chlorophyceae</taxon>
        <taxon>CS clade</taxon>
        <taxon>Chlamydomonadales</taxon>
        <taxon>Astrephomenaceae</taxon>
        <taxon>Astrephomene</taxon>
    </lineage>
</organism>
<evidence type="ECO:0000256" key="1">
    <source>
        <dbReference type="ARBA" id="ARBA00022448"/>
    </source>
</evidence>
<name>A0AAD3DRM9_9CHLO</name>
<dbReference type="GO" id="GO:0008379">
    <property type="term" value="F:thioredoxin peroxidase activity"/>
    <property type="evidence" value="ECO:0007669"/>
    <property type="project" value="TreeGrafter"/>
</dbReference>
<keyword evidence="12" id="KW-1185">Reference proteome</keyword>
<accession>A0AAD3DRM9</accession>
<dbReference type="InterPro" id="IPR009050">
    <property type="entry name" value="Globin-like_sf"/>
</dbReference>
<evidence type="ECO:0000256" key="2">
    <source>
        <dbReference type="ARBA" id="ARBA00022559"/>
    </source>
</evidence>
<dbReference type="GO" id="GO:0019825">
    <property type="term" value="F:oxygen binding"/>
    <property type="evidence" value="ECO:0007669"/>
    <property type="project" value="InterPro"/>
</dbReference>
<dbReference type="Pfam" id="PF01152">
    <property type="entry name" value="Bac_globin"/>
    <property type="match status" value="1"/>
</dbReference>
<evidence type="ECO:0000256" key="9">
    <source>
        <dbReference type="ARBA" id="ARBA00023284"/>
    </source>
</evidence>
<keyword evidence="8" id="KW-1015">Disulfide bond</keyword>
<gene>
    <name evidence="11" type="ORF">Agub_g7383</name>
</gene>
<feature type="compositionally biased region" description="Polar residues" evidence="10">
    <location>
        <begin position="354"/>
        <end position="363"/>
    </location>
</feature>
<feature type="region of interest" description="Disordered" evidence="10">
    <location>
        <begin position="218"/>
        <end position="245"/>
    </location>
</feature>
<dbReference type="SUPFAM" id="SSF46458">
    <property type="entry name" value="Globin-like"/>
    <property type="match status" value="1"/>
</dbReference>
<feature type="region of interest" description="Disordered" evidence="10">
    <location>
        <begin position="351"/>
        <end position="393"/>
    </location>
</feature>
<evidence type="ECO:0008006" key="13">
    <source>
        <dbReference type="Google" id="ProtNLM"/>
    </source>
</evidence>
<dbReference type="GO" id="GO:0005737">
    <property type="term" value="C:cytoplasm"/>
    <property type="evidence" value="ECO:0007669"/>
    <property type="project" value="TreeGrafter"/>
</dbReference>
<keyword evidence="4" id="KW-0479">Metal-binding</keyword>
<evidence type="ECO:0000313" key="12">
    <source>
        <dbReference type="Proteomes" id="UP001054857"/>
    </source>
</evidence>
<evidence type="ECO:0000256" key="10">
    <source>
        <dbReference type="SAM" id="MobiDB-lite"/>
    </source>
</evidence>
<feature type="compositionally biased region" description="Acidic residues" evidence="10">
    <location>
        <begin position="219"/>
        <end position="228"/>
    </location>
</feature>
<feature type="region of interest" description="Disordered" evidence="10">
    <location>
        <begin position="192"/>
        <end position="211"/>
    </location>
</feature>
<dbReference type="PANTHER" id="PTHR42801">
    <property type="entry name" value="THIOREDOXIN-DEPENDENT PEROXIDE REDUCTASE"/>
    <property type="match status" value="1"/>
</dbReference>
<evidence type="ECO:0000256" key="5">
    <source>
        <dbReference type="ARBA" id="ARBA00022862"/>
    </source>
</evidence>